<sequence>MRNPIETLINIVKMTQANFTQAIAVNIPPTLTLSLTHEQFVELAIANRDLQLERTEKGELIVMPPTGGETSNRNSDFSGQLWLWNRQTKLGKTFDSSTGFYLPNGADRSPDAAWVSNERWNALTKEQQQGFVPLCPDFVMELRSKNDNLEPLRTKMREYIANGARLGWLIDPKNKRVEIYRPNRDVEVLDNPVTLSGEDVLPGFVLDLNEVWGNS</sequence>
<feature type="domain" description="Putative restriction endonuclease" evidence="1">
    <location>
        <begin position="38"/>
        <end position="208"/>
    </location>
</feature>
<evidence type="ECO:0000259" key="1">
    <source>
        <dbReference type="Pfam" id="PF05685"/>
    </source>
</evidence>
<dbReference type="PANTHER" id="PTHR34107">
    <property type="entry name" value="SLL0198 PROTEIN-RELATED"/>
    <property type="match status" value="1"/>
</dbReference>
<dbReference type="EMBL" id="CP003620">
    <property type="protein sequence ID" value="AFZ11870.1"/>
    <property type="molecule type" value="Genomic_DNA"/>
</dbReference>
<dbReference type="KEGG" id="cep:Cri9333_0955"/>
<organism evidence="2 3">
    <name type="scientific">Crinalium epipsammum PCC 9333</name>
    <dbReference type="NCBI Taxonomy" id="1173022"/>
    <lineage>
        <taxon>Bacteria</taxon>
        <taxon>Bacillati</taxon>
        <taxon>Cyanobacteriota</taxon>
        <taxon>Cyanophyceae</taxon>
        <taxon>Gomontiellales</taxon>
        <taxon>Gomontiellaceae</taxon>
        <taxon>Crinalium</taxon>
    </lineage>
</organism>
<dbReference type="Gene3D" id="3.90.1570.10">
    <property type="entry name" value="tt1808, chain A"/>
    <property type="match status" value="1"/>
</dbReference>
<reference evidence="2 3" key="1">
    <citation type="submission" date="2012-06" db="EMBL/GenBank/DDBJ databases">
        <title>Finished chromosome of genome of Crinalium epipsammum PCC 9333.</title>
        <authorList>
            <consortium name="US DOE Joint Genome Institute"/>
            <person name="Gugger M."/>
            <person name="Coursin T."/>
            <person name="Rippka R."/>
            <person name="Tandeau De Marsac N."/>
            <person name="Huntemann M."/>
            <person name="Wei C.-L."/>
            <person name="Han J."/>
            <person name="Detter J.C."/>
            <person name="Han C."/>
            <person name="Tapia R."/>
            <person name="Davenport K."/>
            <person name="Daligault H."/>
            <person name="Erkkila T."/>
            <person name="Gu W."/>
            <person name="Munk A.C.C."/>
            <person name="Teshima H."/>
            <person name="Xu Y."/>
            <person name="Chain P."/>
            <person name="Chen A."/>
            <person name="Krypides N."/>
            <person name="Mavromatis K."/>
            <person name="Markowitz V."/>
            <person name="Szeto E."/>
            <person name="Ivanova N."/>
            <person name="Mikhailova N."/>
            <person name="Ovchinnikova G."/>
            <person name="Pagani I."/>
            <person name="Pati A."/>
            <person name="Goodwin L."/>
            <person name="Peters L."/>
            <person name="Pitluck S."/>
            <person name="Woyke T."/>
            <person name="Kerfeld C."/>
        </authorList>
    </citation>
    <scope>NUCLEOTIDE SEQUENCE [LARGE SCALE GENOMIC DNA]</scope>
    <source>
        <strain evidence="2 3">PCC 9333</strain>
    </source>
</reference>
<dbReference type="InterPro" id="IPR011335">
    <property type="entry name" value="Restrct_endonuc-II-like"/>
</dbReference>
<dbReference type="InterPro" id="IPR008538">
    <property type="entry name" value="Uma2"/>
</dbReference>
<evidence type="ECO:0000313" key="2">
    <source>
        <dbReference type="EMBL" id="AFZ11870.1"/>
    </source>
</evidence>
<dbReference type="Pfam" id="PF05685">
    <property type="entry name" value="Uma2"/>
    <property type="match status" value="1"/>
</dbReference>
<keyword evidence="3" id="KW-1185">Reference proteome</keyword>
<dbReference type="PATRIC" id="fig|1173022.3.peg.1036"/>
<accession>K9VXI4</accession>
<dbReference type="SUPFAM" id="SSF52980">
    <property type="entry name" value="Restriction endonuclease-like"/>
    <property type="match status" value="1"/>
</dbReference>
<name>K9VXI4_9CYAN</name>
<dbReference type="eggNOG" id="COG4636">
    <property type="taxonomic scope" value="Bacteria"/>
</dbReference>
<protein>
    <recommendedName>
        <fullName evidence="1">Putative restriction endonuclease domain-containing protein</fullName>
    </recommendedName>
</protein>
<dbReference type="HOGENOM" id="CLU_076312_3_0_3"/>
<dbReference type="Proteomes" id="UP000010472">
    <property type="component" value="Chromosome"/>
</dbReference>
<dbReference type="InterPro" id="IPR012296">
    <property type="entry name" value="Nuclease_put_TT1808"/>
</dbReference>
<gene>
    <name evidence="2" type="ORF">Cri9333_0955</name>
</gene>
<dbReference type="CDD" id="cd06260">
    <property type="entry name" value="DUF820-like"/>
    <property type="match status" value="1"/>
</dbReference>
<proteinExistence type="predicted"/>
<dbReference type="AlphaFoldDB" id="K9VXI4"/>
<evidence type="ECO:0000313" key="3">
    <source>
        <dbReference type="Proteomes" id="UP000010472"/>
    </source>
</evidence>
<dbReference type="PANTHER" id="PTHR34107:SF7">
    <property type="entry name" value="SLR2092 PROTEIN"/>
    <property type="match status" value="1"/>
</dbReference>
<dbReference type="STRING" id="1173022.Cri9333_0955"/>